<reference evidence="1" key="1">
    <citation type="submission" date="2021-06" db="EMBL/GenBank/DDBJ databases">
        <authorList>
            <person name="Kallberg Y."/>
            <person name="Tangrot J."/>
            <person name="Rosling A."/>
        </authorList>
    </citation>
    <scope>NUCLEOTIDE SEQUENCE</scope>
    <source>
        <strain evidence="1">MA461A</strain>
    </source>
</reference>
<evidence type="ECO:0000313" key="1">
    <source>
        <dbReference type="EMBL" id="CAG8826480.1"/>
    </source>
</evidence>
<keyword evidence="2" id="KW-1185">Reference proteome</keyword>
<evidence type="ECO:0000313" key="2">
    <source>
        <dbReference type="Proteomes" id="UP000789920"/>
    </source>
</evidence>
<sequence>KQKIMGTVLITSKGKAIVWNAEDISSERSCTFNISSFTERYIEDLAIKNINVIGVVSDSAGENVKSRH</sequence>
<feature type="non-terminal residue" evidence="1">
    <location>
        <position position="1"/>
    </location>
</feature>
<protein>
    <submittedName>
        <fullName evidence="1">3469_t:CDS:1</fullName>
    </submittedName>
</protein>
<gene>
    <name evidence="1" type="ORF">RPERSI_LOCUS26749</name>
</gene>
<dbReference type="EMBL" id="CAJVQC010092249">
    <property type="protein sequence ID" value="CAG8826480.1"/>
    <property type="molecule type" value="Genomic_DNA"/>
</dbReference>
<accession>A0ACA9S4X2</accession>
<feature type="non-terminal residue" evidence="1">
    <location>
        <position position="68"/>
    </location>
</feature>
<organism evidence="1 2">
    <name type="scientific">Racocetra persica</name>
    <dbReference type="NCBI Taxonomy" id="160502"/>
    <lineage>
        <taxon>Eukaryota</taxon>
        <taxon>Fungi</taxon>
        <taxon>Fungi incertae sedis</taxon>
        <taxon>Mucoromycota</taxon>
        <taxon>Glomeromycotina</taxon>
        <taxon>Glomeromycetes</taxon>
        <taxon>Diversisporales</taxon>
        <taxon>Gigasporaceae</taxon>
        <taxon>Racocetra</taxon>
    </lineage>
</organism>
<comment type="caution">
    <text evidence="1">The sequence shown here is derived from an EMBL/GenBank/DDBJ whole genome shotgun (WGS) entry which is preliminary data.</text>
</comment>
<dbReference type="Proteomes" id="UP000789920">
    <property type="component" value="Unassembled WGS sequence"/>
</dbReference>
<proteinExistence type="predicted"/>
<name>A0ACA9S4X2_9GLOM</name>